<comment type="caution">
    <text evidence="2">The sequence shown here is derived from an EMBL/GenBank/DDBJ whole genome shotgun (WGS) entry which is preliminary data.</text>
</comment>
<dbReference type="Pfam" id="PF02410">
    <property type="entry name" value="RsfS"/>
    <property type="match status" value="1"/>
</dbReference>
<dbReference type="PANTHER" id="PTHR21043:SF0">
    <property type="entry name" value="MITOCHONDRIAL ASSEMBLY OF RIBOSOMAL LARGE SUBUNIT PROTEIN 1"/>
    <property type="match status" value="1"/>
</dbReference>
<name>A0AA35T348_GEOBA</name>
<protein>
    <submittedName>
        <fullName evidence="2">Ribosomal silencing factor RsfS</fullName>
    </submittedName>
</protein>
<sequence length="140" mass="15544">MATQEAAQLGPDSLRTAMTIAALLVEHQAEETVVLDVSRQSGWTDYFVIATTRSHAHLRGVLRHLDAALRRLGHAGREPAGHSLRRAPDDSGWVLVDLGDVVVHLMTDEQRRFYELERLWFRSPIVFRDGASPAAPGARP</sequence>
<keyword evidence="3" id="KW-1185">Reference proteome</keyword>
<dbReference type="Proteomes" id="UP001174909">
    <property type="component" value="Unassembled WGS sequence"/>
</dbReference>
<evidence type="ECO:0000313" key="2">
    <source>
        <dbReference type="EMBL" id="CAI8040379.1"/>
    </source>
</evidence>
<comment type="similarity">
    <text evidence="1">Belongs to the Iojap/RsfS family.</text>
</comment>
<dbReference type="GO" id="GO:0017148">
    <property type="term" value="P:negative regulation of translation"/>
    <property type="evidence" value="ECO:0007669"/>
    <property type="project" value="TreeGrafter"/>
</dbReference>
<gene>
    <name evidence="2" type="ORF">GBAR_LOCUS22512</name>
</gene>
<dbReference type="SUPFAM" id="SSF81301">
    <property type="entry name" value="Nucleotidyltransferase"/>
    <property type="match status" value="1"/>
</dbReference>
<reference evidence="2" key="1">
    <citation type="submission" date="2023-03" db="EMBL/GenBank/DDBJ databases">
        <authorList>
            <person name="Steffen K."/>
            <person name="Cardenas P."/>
        </authorList>
    </citation>
    <scope>NUCLEOTIDE SEQUENCE</scope>
</reference>
<accession>A0AA35T348</accession>
<dbReference type="AlphaFoldDB" id="A0AA35T348"/>
<dbReference type="EMBL" id="CASHTH010003106">
    <property type="protein sequence ID" value="CAI8040379.1"/>
    <property type="molecule type" value="Genomic_DNA"/>
</dbReference>
<dbReference type="GO" id="GO:0043023">
    <property type="term" value="F:ribosomal large subunit binding"/>
    <property type="evidence" value="ECO:0007669"/>
    <property type="project" value="TreeGrafter"/>
</dbReference>
<dbReference type="GO" id="GO:0090071">
    <property type="term" value="P:negative regulation of ribosome biogenesis"/>
    <property type="evidence" value="ECO:0007669"/>
    <property type="project" value="TreeGrafter"/>
</dbReference>
<dbReference type="HAMAP" id="MF_01477">
    <property type="entry name" value="Iojap_RsfS"/>
    <property type="match status" value="1"/>
</dbReference>
<dbReference type="InterPro" id="IPR004394">
    <property type="entry name" value="Iojap/RsfS/C7orf30"/>
</dbReference>
<proteinExistence type="inferred from homology"/>
<dbReference type="Gene3D" id="3.30.460.10">
    <property type="entry name" value="Beta Polymerase, domain 2"/>
    <property type="match status" value="1"/>
</dbReference>
<organism evidence="2 3">
    <name type="scientific">Geodia barretti</name>
    <name type="common">Barrett's horny sponge</name>
    <dbReference type="NCBI Taxonomy" id="519541"/>
    <lineage>
        <taxon>Eukaryota</taxon>
        <taxon>Metazoa</taxon>
        <taxon>Porifera</taxon>
        <taxon>Demospongiae</taxon>
        <taxon>Heteroscleromorpha</taxon>
        <taxon>Tetractinellida</taxon>
        <taxon>Astrophorina</taxon>
        <taxon>Geodiidae</taxon>
        <taxon>Geodia</taxon>
    </lineage>
</organism>
<dbReference type="NCBIfam" id="TIGR00090">
    <property type="entry name" value="rsfS_iojap_ybeB"/>
    <property type="match status" value="1"/>
</dbReference>
<evidence type="ECO:0000313" key="3">
    <source>
        <dbReference type="Proteomes" id="UP001174909"/>
    </source>
</evidence>
<evidence type="ECO:0000256" key="1">
    <source>
        <dbReference type="ARBA" id="ARBA00010574"/>
    </source>
</evidence>
<dbReference type="PANTHER" id="PTHR21043">
    <property type="entry name" value="IOJAP SUPERFAMILY ORTHOLOG"/>
    <property type="match status" value="1"/>
</dbReference>
<dbReference type="InterPro" id="IPR043519">
    <property type="entry name" value="NT_sf"/>
</dbReference>